<comment type="function">
    <text evidence="7">A translation factor that gates the progression of the 70S ribosomal initiation complex (IC, containing tRNA(fMet) in the P-site) into the translation elongation cycle by using a mechanism sensitive to the ATP/ADP ratio. Binds to the 70S ribosome E-site where it modulates the state of the translating ribosome during subunit translocation. ATP hydrolysis probably frees it from the ribosome, which can enter the elongation phase.</text>
</comment>
<keyword evidence="4 7" id="KW-0547">Nucleotide-binding</keyword>
<dbReference type="InterPro" id="IPR027417">
    <property type="entry name" value="P-loop_NTPase"/>
</dbReference>
<dbReference type="NCBIfam" id="TIGR03719">
    <property type="entry name" value="ABC_ABC_ChvD"/>
    <property type="match status" value="1"/>
</dbReference>
<dbReference type="InterPro" id="IPR032781">
    <property type="entry name" value="ABC_tran_Xtn"/>
</dbReference>
<dbReference type="PROSITE" id="PS50893">
    <property type="entry name" value="ABC_TRANSPORTER_2"/>
    <property type="match status" value="2"/>
</dbReference>
<keyword evidence="7" id="KW-0694">RNA-binding</keyword>
<feature type="binding site" evidence="7">
    <location>
        <begin position="356"/>
        <end position="363"/>
    </location>
    <ligand>
        <name>ATP</name>
        <dbReference type="ChEBI" id="CHEBI:30616"/>
        <label>2</label>
    </ligand>
</feature>
<comment type="caution">
    <text evidence="7">Lacks conserved residue(s) required for the propagation of feature annotation.</text>
</comment>
<dbReference type="NCBIfam" id="NF008775">
    <property type="entry name" value="PRK11819.1"/>
    <property type="match status" value="1"/>
</dbReference>
<evidence type="ECO:0000256" key="6">
    <source>
        <dbReference type="ARBA" id="ARBA00022845"/>
    </source>
</evidence>
<dbReference type="Proteomes" id="UP001251374">
    <property type="component" value="Unassembled WGS sequence"/>
</dbReference>
<accession>A0ABU1HAB7</accession>
<proteinExistence type="inferred from homology"/>
<dbReference type="Pfam" id="PF12848">
    <property type="entry name" value="ABC_tran_Xtn"/>
    <property type="match status" value="1"/>
</dbReference>
<dbReference type="EMBL" id="JARWAM010000002">
    <property type="protein sequence ID" value="MDR5904385.1"/>
    <property type="molecule type" value="Genomic_DNA"/>
</dbReference>
<comment type="subunit">
    <text evidence="7">Monomer. Probably contacts ribosomal proteins L1, L5, L33 and S7, the 16S and 23S rRNA and the P-site containing tRNA(fMet).</text>
</comment>
<dbReference type="SUPFAM" id="SSF52540">
    <property type="entry name" value="P-loop containing nucleoside triphosphate hydrolases"/>
    <property type="match status" value="2"/>
</dbReference>
<gene>
    <name evidence="7 10" type="primary">ettA</name>
    <name evidence="10" type="ORF">QC821_03750</name>
</gene>
<dbReference type="InterPro" id="IPR003439">
    <property type="entry name" value="ABC_transporter-like_ATP-bd"/>
</dbReference>
<keyword evidence="5 7" id="KW-0067">ATP-binding</keyword>
<dbReference type="Gene3D" id="3.40.50.300">
    <property type="entry name" value="P-loop containing nucleotide triphosphate hydrolases"/>
    <property type="match status" value="2"/>
</dbReference>
<keyword evidence="7" id="KW-0963">Cytoplasm</keyword>
<evidence type="ECO:0000256" key="5">
    <source>
        <dbReference type="ARBA" id="ARBA00022840"/>
    </source>
</evidence>
<dbReference type="Pfam" id="PF00005">
    <property type="entry name" value="ABC_tran"/>
    <property type="match status" value="2"/>
</dbReference>
<feature type="coiled-coil region" evidence="8">
    <location>
        <begin position="83"/>
        <end position="110"/>
    </location>
</feature>
<dbReference type="EC" id="3.6.1.-" evidence="7"/>
<dbReference type="SMART" id="SM00382">
    <property type="entry name" value="AAA"/>
    <property type="match status" value="2"/>
</dbReference>
<evidence type="ECO:0000256" key="2">
    <source>
        <dbReference type="ARBA" id="ARBA00022555"/>
    </source>
</evidence>
<dbReference type="InterPro" id="IPR022374">
    <property type="entry name" value="EttA"/>
</dbReference>
<evidence type="ECO:0000256" key="3">
    <source>
        <dbReference type="ARBA" id="ARBA00022730"/>
    </source>
</evidence>
<dbReference type="PANTHER" id="PTHR43858:SF1">
    <property type="entry name" value="ABC TRANSPORTER-RELATED PROTEIN"/>
    <property type="match status" value="1"/>
</dbReference>
<dbReference type="PANTHER" id="PTHR43858">
    <property type="entry name" value="ENERGY-DEPENDENT TRANSLATIONAL THROTTLE PROTEIN ETTA"/>
    <property type="match status" value="1"/>
</dbReference>
<evidence type="ECO:0000256" key="8">
    <source>
        <dbReference type="SAM" id="Coils"/>
    </source>
</evidence>
<dbReference type="HAMAP" id="MF_00847">
    <property type="entry name" value="EttA"/>
    <property type="match status" value="1"/>
</dbReference>
<comment type="similarity">
    <text evidence="1 7">Belongs to the ABC transporter superfamily. ABCF family. Translational throttle EttA subfamily.</text>
</comment>
<sequence>MAQYVYTMNRVGKVVPPKKHILKDISLSFFPGAKIGVLGLNGSGKSTLLRIMAGVDTEIEGEARPMPGLNVGYLPQEPELDDDKNVRESVEEALGEIKAAQEKLDAVYAAYAEPDADFDALASEQARLENIIEAADAHNIERKLEVAAEALRLPPWDAKVGNLSGGERRRVALCRLLLSSPDMLLLDEPTNHLDAESVAWLERFLHDYSGTVVAVTHDRYFLDNVAGWILELDRGQGIPFEGNYSQWLEAKESRLEKEAKQEASKNKAIKQELEWVRSNAKGRQAKSKARLNRFEEMQSGDFQKRNETNEIYIPPGPRLGDKVIEFHGVSKAFDGQLLYEDLSFSVPKGAIVGIVGGNGAGKSTLFKLIDGVEQPDSGEVVLGDTVEIAHVVQLRDALDNKQTVWESVSDGQDILNINGYEVSSRAYVGRFNFKGNDQQKRLSELSGGERGRLQLAQTLKQGANVLLLDEPSNDLDIETLRALEEALLAFPGCAMIISHDRWFLDRIATHILAFEGDSQVVFFEGNYQEYEEDHRKRVGSDTPKRMKYKRIDA</sequence>
<protein>
    <recommendedName>
        <fullName evidence="7">Energy-dependent translational throttle protein EttA</fullName>
        <ecNumber evidence="7">3.6.1.-</ecNumber>
    </recommendedName>
    <alternativeName>
        <fullName evidence="7">Translational regulatory factor EttA</fullName>
    </alternativeName>
</protein>
<feature type="domain" description="ABC transporter" evidence="9">
    <location>
        <begin position="324"/>
        <end position="549"/>
    </location>
</feature>
<evidence type="ECO:0000256" key="1">
    <source>
        <dbReference type="ARBA" id="ARBA00005868"/>
    </source>
</evidence>
<dbReference type="CDD" id="cd03221">
    <property type="entry name" value="ABCF_EF-3"/>
    <property type="match status" value="2"/>
</dbReference>
<comment type="catalytic activity">
    <reaction evidence="7">
        <text>ATP + H2O = ADP + phosphate + H(+)</text>
        <dbReference type="Rhea" id="RHEA:13065"/>
        <dbReference type="ChEBI" id="CHEBI:15377"/>
        <dbReference type="ChEBI" id="CHEBI:15378"/>
        <dbReference type="ChEBI" id="CHEBI:30616"/>
        <dbReference type="ChEBI" id="CHEBI:43474"/>
        <dbReference type="ChEBI" id="CHEBI:456216"/>
    </reaction>
</comment>
<keyword evidence="7" id="KW-0378">Hydrolase</keyword>
<dbReference type="InterPro" id="IPR017871">
    <property type="entry name" value="ABC_transporter-like_CS"/>
</dbReference>
<feature type="region of interest" description="Arm" evidence="7">
    <location>
        <begin position="95"/>
        <end position="139"/>
    </location>
</feature>
<organism evidence="10 11">
    <name type="scientific">Franzmannia qiaohouensis</name>
    <dbReference type="NCBI Taxonomy" id="1329370"/>
    <lineage>
        <taxon>Bacteria</taxon>
        <taxon>Pseudomonadati</taxon>
        <taxon>Pseudomonadota</taxon>
        <taxon>Gammaproteobacteria</taxon>
        <taxon>Oceanospirillales</taxon>
        <taxon>Halomonadaceae</taxon>
        <taxon>Franzmannia</taxon>
    </lineage>
</organism>
<keyword evidence="6 7" id="KW-0810">Translation regulation</keyword>
<keyword evidence="3 7" id="KW-0699">rRNA-binding</keyword>
<keyword evidence="11" id="KW-1185">Reference proteome</keyword>
<keyword evidence="7" id="KW-0677">Repeat</keyword>
<evidence type="ECO:0000313" key="11">
    <source>
        <dbReference type="Proteomes" id="UP001251374"/>
    </source>
</evidence>
<dbReference type="PROSITE" id="PS00211">
    <property type="entry name" value="ABC_TRANSPORTER_1"/>
    <property type="match status" value="1"/>
</dbReference>
<keyword evidence="7" id="KW-0648">Protein biosynthesis</keyword>
<comment type="caution">
    <text evidence="10">The sequence shown here is derived from an EMBL/GenBank/DDBJ whole genome shotgun (WGS) entry which is preliminary data.</text>
</comment>
<comment type="domain">
    <text evidence="7">The arm domain is inserted in the first ABC transporter domain. Probably contacts ribosomal protein L1.</text>
</comment>
<comment type="subcellular location">
    <subcellularLocation>
        <location evidence="7">Cytoplasm</location>
    </subcellularLocation>
    <text evidence="7">Associates with ribosomes and polysomes.</text>
</comment>
<reference evidence="10 11" key="1">
    <citation type="submission" date="2023-04" db="EMBL/GenBank/DDBJ databases">
        <title>A long-awaited taxogenomic arrangement of the family Halomonadaceae.</title>
        <authorList>
            <person name="De La Haba R."/>
            <person name="Chuvochina M."/>
            <person name="Wittouck S."/>
            <person name="Arahal D.R."/>
            <person name="Sanchez-Porro C."/>
            <person name="Hugenholtz P."/>
            <person name="Ventosa A."/>
        </authorList>
    </citation>
    <scope>NUCLEOTIDE SEQUENCE [LARGE SCALE GENOMIC DNA]</scope>
    <source>
        <strain evidence="10 11">DSM 26770</strain>
    </source>
</reference>
<evidence type="ECO:0000256" key="7">
    <source>
        <dbReference type="HAMAP-Rule" id="MF_00847"/>
    </source>
</evidence>
<feature type="region of interest" description="PtIM" evidence="7">
    <location>
        <begin position="242"/>
        <end position="322"/>
    </location>
</feature>
<comment type="domain">
    <text evidence="7">The P-site tRNA interaction motif (PtIM domain) probably interacts with the P-site tRNA(fMet) as well as the 23S rRNA.</text>
</comment>
<feature type="domain" description="ABC transporter" evidence="9">
    <location>
        <begin position="6"/>
        <end position="259"/>
    </location>
</feature>
<evidence type="ECO:0000313" key="10">
    <source>
        <dbReference type="EMBL" id="MDR5904385.1"/>
    </source>
</evidence>
<dbReference type="RefSeq" id="WP_309717167.1">
    <property type="nucleotide sequence ID" value="NZ_JARWAM010000002.1"/>
</dbReference>
<evidence type="ECO:0000259" key="9">
    <source>
        <dbReference type="PROSITE" id="PS50893"/>
    </source>
</evidence>
<keyword evidence="8" id="KW-0175">Coiled coil</keyword>
<keyword evidence="2 7" id="KW-0820">tRNA-binding</keyword>
<name>A0ABU1HAB7_9GAMM</name>
<evidence type="ECO:0000256" key="4">
    <source>
        <dbReference type="ARBA" id="ARBA00022741"/>
    </source>
</evidence>
<dbReference type="InterPro" id="IPR003593">
    <property type="entry name" value="AAA+_ATPase"/>
</dbReference>